<keyword evidence="1" id="KW-0732">Signal</keyword>
<dbReference type="AlphaFoldDB" id="A0A9W6ETS2"/>
<protein>
    <recommendedName>
        <fullName evidence="4">YD repeat-containing protein</fullName>
    </recommendedName>
</protein>
<evidence type="ECO:0008006" key="4">
    <source>
        <dbReference type="Google" id="ProtNLM"/>
    </source>
</evidence>
<accession>A0A9W6ETS2</accession>
<evidence type="ECO:0000313" key="2">
    <source>
        <dbReference type="EMBL" id="GLB52460.1"/>
    </source>
</evidence>
<dbReference type="PROSITE" id="PS51257">
    <property type="entry name" value="PROKAR_LIPOPROTEIN"/>
    <property type="match status" value="1"/>
</dbReference>
<evidence type="ECO:0000313" key="3">
    <source>
        <dbReference type="Proteomes" id="UP001143545"/>
    </source>
</evidence>
<evidence type="ECO:0000256" key="1">
    <source>
        <dbReference type="SAM" id="SignalP"/>
    </source>
</evidence>
<sequence length="272" mass="31719">MKRVILVIVALTTLLSCSSDDNTSTNTPTLPTAVNIGTLIFLKNDYNYIGFSNFSDTNRMQFEYNSNNQITAMLGGLEVYGNFDSFENYRFNESVVNNITYNGNIVTVKNPFKFTMYFTSEENYIDYEISNGQLLSRTFYGGSYQTPVTYTYEYSGNTINEYEGTMLKRTFYLENDNLTKIDLFIYDSSTNEISSKRQFTFENYNDTENLLKDKYFIDGAFLKAFSENNFSKFGYQDYTYENGTFVMDGSHFYYEFSYDPVWNNTYSLFDIN</sequence>
<dbReference type="EMBL" id="BRVP01000008">
    <property type="protein sequence ID" value="GLB52460.1"/>
    <property type="molecule type" value="Genomic_DNA"/>
</dbReference>
<organism evidence="2 3">
    <name type="scientific">Neptunitalea chrysea</name>
    <dbReference type="NCBI Taxonomy" id="1647581"/>
    <lineage>
        <taxon>Bacteria</taxon>
        <taxon>Pseudomonadati</taxon>
        <taxon>Bacteroidota</taxon>
        <taxon>Flavobacteriia</taxon>
        <taxon>Flavobacteriales</taxon>
        <taxon>Flavobacteriaceae</taxon>
        <taxon>Neptunitalea</taxon>
    </lineage>
</organism>
<reference evidence="2" key="1">
    <citation type="submission" date="2022-07" db="EMBL/GenBank/DDBJ databases">
        <title>Taxonomy of Novel Oxalotrophic and Methylotrophic Bacteria.</title>
        <authorList>
            <person name="Sahin N."/>
            <person name="Tani A."/>
        </authorList>
    </citation>
    <scope>NUCLEOTIDE SEQUENCE</scope>
    <source>
        <strain evidence="2">AM327</strain>
    </source>
</reference>
<dbReference type="RefSeq" id="WP_281753742.1">
    <property type="nucleotide sequence ID" value="NZ_BRVP01000008.1"/>
</dbReference>
<keyword evidence="3" id="KW-1185">Reference proteome</keyword>
<comment type="caution">
    <text evidence="2">The sequence shown here is derived from an EMBL/GenBank/DDBJ whole genome shotgun (WGS) entry which is preliminary data.</text>
</comment>
<dbReference type="Proteomes" id="UP001143545">
    <property type="component" value="Unassembled WGS sequence"/>
</dbReference>
<feature type="signal peptide" evidence="1">
    <location>
        <begin position="1"/>
        <end position="21"/>
    </location>
</feature>
<name>A0A9W6ETS2_9FLAO</name>
<proteinExistence type="predicted"/>
<gene>
    <name evidence="2" type="ORF">NBRC110019_15000</name>
</gene>
<feature type="chain" id="PRO_5040983481" description="YD repeat-containing protein" evidence="1">
    <location>
        <begin position="22"/>
        <end position="272"/>
    </location>
</feature>